<dbReference type="AlphaFoldDB" id="A0A7W8LQ33"/>
<sequence length="179" mass="19300">MDPLGVHAVVRRAAAPRFLKQPVLDEAGQVTLDGGLAAEPLEIGVTGEGAAPAPEHLQHLIGELHMEVFLLACWRLGQVIELLAQTEAFHHEQRALPRHHGQDARQGGLVQQQFRVELVVRHGLRTSGQVRPHAVLQGAQRFRFAFGQHEAPAVAAVACDQAFLAQVLGNGGQRVVPSA</sequence>
<keyword evidence="2" id="KW-1185">Reference proteome</keyword>
<gene>
    <name evidence="1" type="ORF">HNQ09_001623</name>
</gene>
<accession>A0A7W8LQ33</accession>
<evidence type="ECO:0000313" key="2">
    <source>
        <dbReference type="Proteomes" id="UP000525389"/>
    </source>
</evidence>
<comment type="caution">
    <text evidence="1">The sequence shown here is derived from an EMBL/GenBank/DDBJ whole genome shotgun (WGS) entry which is preliminary data.</text>
</comment>
<reference evidence="1 2" key="1">
    <citation type="submission" date="2020-08" db="EMBL/GenBank/DDBJ databases">
        <title>Genomic Encyclopedia of Type Strains, Phase IV (KMG-IV): sequencing the most valuable type-strain genomes for metagenomic binning, comparative biology and taxonomic classification.</title>
        <authorList>
            <person name="Goeker M."/>
        </authorList>
    </citation>
    <scope>NUCLEOTIDE SEQUENCE [LARGE SCALE GENOMIC DNA]</scope>
    <source>
        <strain evidence="1 2">DSM 101791</strain>
    </source>
</reference>
<proteinExistence type="predicted"/>
<dbReference type="RefSeq" id="WP_184027706.1">
    <property type="nucleotide sequence ID" value="NZ_JACHFN010000005.1"/>
</dbReference>
<dbReference type="Proteomes" id="UP000525389">
    <property type="component" value="Unassembled WGS sequence"/>
</dbReference>
<evidence type="ECO:0000313" key="1">
    <source>
        <dbReference type="EMBL" id="MBB5234185.1"/>
    </source>
</evidence>
<protein>
    <submittedName>
        <fullName evidence="1">Uncharacterized protein</fullName>
    </submittedName>
</protein>
<dbReference type="EMBL" id="JACHFN010000005">
    <property type="protein sequence ID" value="MBB5234185.1"/>
    <property type="molecule type" value="Genomic_DNA"/>
</dbReference>
<organism evidence="1 2">
    <name type="scientific">Deinococcus budaensis</name>
    <dbReference type="NCBI Taxonomy" id="1665626"/>
    <lineage>
        <taxon>Bacteria</taxon>
        <taxon>Thermotogati</taxon>
        <taxon>Deinococcota</taxon>
        <taxon>Deinococci</taxon>
        <taxon>Deinococcales</taxon>
        <taxon>Deinococcaceae</taxon>
        <taxon>Deinococcus</taxon>
    </lineage>
</organism>
<name>A0A7W8LQ33_9DEIO</name>